<dbReference type="InterPro" id="IPR027417">
    <property type="entry name" value="P-loop_NTPase"/>
</dbReference>
<evidence type="ECO:0000256" key="6">
    <source>
        <dbReference type="SAM" id="Coils"/>
    </source>
</evidence>
<dbReference type="PANTHER" id="PTHR37937">
    <property type="entry name" value="CONJUGATIVE TRANSFER: DNA TRANSPORT"/>
    <property type="match status" value="1"/>
</dbReference>
<accession>A0A644TIU0</accession>
<comment type="caution">
    <text evidence="9">The sequence shown here is derived from an EMBL/GenBank/DDBJ whole genome shotgun (WGS) entry which is preliminary data.</text>
</comment>
<dbReference type="Pfam" id="PF10412">
    <property type="entry name" value="TrwB_AAD_bind"/>
    <property type="match status" value="1"/>
</dbReference>
<evidence type="ECO:0000313" key="9">
    <source>
        <dbReference type="EMBL" id="MPL66202.1"/>
    </source>
</evidence>
<reference evidence="9" key="1">
    <citation type="submission" date="2019-08" db="EMBL/GenBank/DDBJ databases">
        <authorList>
            <person name="Kucharzyk K."/>
            <person name="Murdoch R.W."/>
            <person name="Higgins S."/>
            <person name="Loffler F."/>
        </authorList>
    </citation>
    <scope>NUCLEOTIDE SEQUENCE</scope>
</reference>
<dbReference type="SUPFAM" id="SSF52540">
    <property type="entry name" value="P-loop containing nucleoside triphosphate hydrolases"/>
    <property type="match status" value="1"/>
</dbReference>
<protein>
    <recommendedName>
        <fullName evidence="8">Type IV secretion system coupling protein TraD DNA-binding domain-containing protein</fullName>
    </recommendedName>
</protein>
<dbReference type="InterPro" id="IPR051539">
    <property type="entry name" value="T4SS-coupling_protein"/>
</dbReference>
<proteinExistence type="predicted"/>
<name>A0A644TIU0_9ZZZZ</name>
<evidence type="ECO:0000256" key="4">
    <source>
        <dbReference type="ARBA" id="ARBA00022989"/>
    </source>
</evidence>
<dbReference type="InterPro" id="IPR019476">
    <property type="entry name" value="T4SS_TraD_DNA-bd"/>
</dbReference>
<feature type="transmembrane region" description="Helical" evidence="7">
    <location>
        <begin position="17"/>
        <end position="36"/>
    </location>
</feature>
<dbReference type="CDD" id="cd01127">
    <property type="entry name" value="TrwB_TraG_TraD_VirD4"/>
    <property type="match status" value="1"/>
</dbReference>
<dbReference type="PANTHER" id="PTHR37937:SF1">
    <property type="entry name" value="CONJUGATIVE TRANSFER: DNA TRANSPORT"/>
    <property type="match status" value="1"/>
</dbReference>
<organism evidence="9">
    <name type="scientific">bioreactor metagenome</name>
    <dbReference type="NCBI Taxonomy" id="1076179"/>
    <lineage>
        <taxon>unclassified sequences</taxon>
        <taxon>metagenomes</taxon>
        <taxon>ecological metagenomes</taxon>
    </lineage>
</organism>
<keyword evidence="5 7" id="KW-0472">Membrane</keyword>
<evidence type="ECO:0000256" key="7">
    <source>
        <dbReference type="SAM" id="Phobius"/>
    </source>
</evidence>
<evidence type="ECO:0000259" key="8">
    <source>
        <dbReference type="Pfam" id="PF10412"/>
    </source>
</evidence>
<keyword evidence="6" id="KW-0175">Coiled coil</keyword>
<feature type="domain" description="Type IV secretion system coupling protein TraD DNA-binding" evidence="8">
    <location>
        <begin position="141"/>
        <end position="529"/>
    </location>
</feature>
<dbReference type="GO" id="GO:0005886">
    <property type="term" value="C:plasma membrane"/>
    <property type="evidence" value="ECO:0007669"/>
    <property type="project" value="UniProtKB-SubCell"/>
</dbReference>
<evidence type="ECO:0000256" key="1">
    <source>
        <dbReference type="ARBA" id="ARBA00004651"/>
    </source>
</evidence>
<comment type="subcellular location">
    <subcellularLocation>
        <location evidence="1">Cell membrane</location>
        <topology evidence="1">Multi-pass membrane protein</topology>
    </subcellularLocation>
</comment>
<keyword evidence="2" id="KW-1003">Cell membrane</keyword>
<gene>
    <name evidence="9" type="ORF">SDC9_11871</name>
</gene>
<dbReference type="Gene3D" id="3.40.50.300">
    <property type="entry name" value="P-loop containing nucleotide triphosphate hydrolases"/>
    <property type="match status" value="2"/>
</dbReference>
<sequence length="609" mass="70622">MAGNTLISPTLVRKVKLVFNYGILISLGYIFLTLNIDTRIINFEVRNTQTAMEIYNTYFYKNHIGKYLYKAYVYLLSDYSLNRIFQGLVIGFSLSFFVIKKLTIKEGKRVLRGAKVVEQDELINEINSQSERNRIFISKKKIPLPYFEENRSILLIGKAGAGKTQAFFNLLLQIFKFNETMIIYDRKPDFWNRFYNETKDFLFYPKDERSLCWNIFDDIKEEDDIDFAIKSIIPVNPAVKEPFWDNASRDILKAVFLKILTFEKPSNKKLIDFLRINSTADELFEELNEIAVNNGVNLEYYLKSKSTTASILSTFQGHTNKLLRKEFYYEEGTFSVVDFISNIDTENKGKKLFLVQTANESGAYEVYFRLMIDLLIREIKGLLNNSERRIWIGLDEFQSLGKLKEIEEGLGEGRSKGLAILLGTQSLAKVEEIYGKLLMRSLFQLLSTKIVLQYDEPEGAKFLSDFFGEQEVNEVNENRMVTSEGSRDIAQMQQKETIKKIFLGGEFATLRPLEAYIRISNFNISKITFKYIEIPDVNIVKKSKTIAFDNIYESIEEVNEELEIEEKKANDENKISMKLEIQETQPEVAAESINELAILQLTKGDDYER</sequence>
<dbReference type="EMBL" id="VSSQ01000031">
    <property type="protein sequence ID" value="MPL66202.1"/>
    <property type="molecule type" value="Genomic_DNA"/>
</dbReference>
<feature type="coiled-coil region" evidence="6">
    <location>
        <begin position="548"/>
        <end position="575"/>
    </location>
</feature>
<evidence type="ECO:0000256" key="5">
    <source>
        <dbReference type="ARBA" id="ARBA00023136"/>
    </source>
</evidence>
<evidence type="ECO:0000256" key="2">
    <source>
        <dbReference type="ARBA" id="ARBA00022475"/>
    </source>
</evidence>
<evidence type="ECO:0000256" key="3">
    <source>
        <dbReference type="ARBA" id="ARBA00022692"/>
    </source>
</evidence>
<keyword evidence="4 7" id="KW-1133">Transmembrane helix</keyword>
<dbReference type="AlphaFoldDB" id="A0A644TIU0"/>
<keyword evidence="3 7" id="KW-0812">Transmembrane</keyword>